<comment type="caution">
    <text evidence="1">The sequence shown here is derived from an EMBL/GenBank/DDBJ whole genome shotgun (WGS) entry which is preliminary data.</text>
</comment>
<reference evidence="1 2" key="1">
    <citation type="journal article" date="2022" name="Plant J.">
        <title>Chromosome-level genome of Camellia lanceoleosa provides a valuable resource for understanding genome evolution and self-incompatibility.</title>
        <authorList>
            <person name="Gong W."/>
            <person name="Xiao S."/>
            <person name="Wang L."/>
            <person name="Liao Z."/>
            <person name="Chang Y."/>
            <person name="Mo W."/>
            <person name="Hu G."/>
            <person name="Li W."/>
            <person name="Zhao G."/>
            <person name="Zhu H."/>
            <person name="Hu X."/>
            <person name="Ji K."/>
            <person name="Xiang X."/>
            <person name="Song Q."/>
            <person name="Yuan D."/>
            <person name="Jin S."/>
            <person name="Zhang L."/>
        </authorList>
    </citation>
    <scope>NUCLEOTIDE SEQUENCE [LARGE SCALE GENOMIC DNA]</scope>
    <source>
        <strain evidence="1">SQ_2022a</strain>
    </source>
</reference>
<name>A0ACC0IPC2_9ERIC</name>
<proteinExistence type="predicted"/>
<accession>A0ACC0IPC2</accession>
<gene>
    <name evidence="1" type="ORF">LOK49_LG02G02419</name>
</gene>
<dbReference type="Proteomes" id="UP001060215">
    <property type="component" value="Chromosome 3"/>
</dbReference>
<organism evidence="1 2">
    <name type="scientific">Camellia lanceoleosa</name>
    <dbReference type="NCBI Taxonomy" id="1840588"/>
    <lineage>
        <taxon>Eukaryota</taxon>
        <taxon>Viridiplantae</taxon>
        <taxon>Streptophyta</taxon>
        <taxon>Embryophyta</taxon>
        <taxon>Tracheophyta</taxon>
        <taxon>Spermatophyta</taxon>
        <taxon>Magnoliopsida</taxon>
        <taxon>eudicotyledons</taxon>
        <taxon>Gunneridae</taxon>
        <taxon>Pentapetalae</taxon>
        <taxon>asterids</taxon>
        <taxon>Ericales</taxon>
        <taxon>Theaceae</taxon>
        <taxon>Camellia</taxon>
    </lineage>
</organism>
<evidence type="ECO:0000313" key="1">
    <source>
        <dbReference type="EMBL" id="KAI8027241.1"/>
    </source>
</evidence>
<protein>
    <submittedName>
        <fullName evidence="1">Pleiotropic drug resistance protein 3</fullName>
    </submittedName>
</protein>
<evidence type="ECO:0000313" key="2">
    <source>
        <dbReference type="Proteomes" id="UP001060215"/>
    </source>
</evidence>
<sequence length="356" mass="40520">MAQLVGNDEIESLRVELAEIGRSLIWGHRFSAIALVSEAFQLLINNNNCIVGYLKERSSTILHQTEQSCNYISADMFSKKFKESPFGKKLDEELSKPFSKPHSHKNAISFSNYSLSKWALIRACMSGELLLMRWNSFIYVFKSTHLVIIASVAMTVFLQTRMNVDAIHANYYLGALFYAVIILFFDGFPELSLTVRRLAVFYKQRDLYFYPAWAYAIPATILKVPISLSSALIWTSLTYYVIGYSPEAGRFFLQCILFLALHLAATSMFCFLASVFRTAVASTTAGSLFVLFVLLFSGFIIPKCKLSCCLQPLITWLKWGFWVSPLTYGEVGLALNEFLAPRWQKVEWFYLLNPSL</sequence>
<keyword evidence="2" id="KW-1185">Reference proteome</keyword>
<dbReference type="EMBL" id="CM045760">
    <property type="protein sequence ID" value="KAI8027241.1"/>
    <property type="molecule type" value="Genomic_DNA"/>
</dbReference>